<keyword evidence="6" id="KW-0630">Potassium</keyword>
<dbReference type="GO" id="GO:0001508">
    <property type="term" value="P:action potential"/>
    <property type="evidence" value="ECO:0007669"/>
    <property type="project" value="TreeGrafter"/>
</dbReference>
<dbReference type="RefSeq" id="XP_003147765.1">
    <property type="nucleotide sequence ID" value="XM_003147717.1"/>
</dbReference>
<comment type="subcellular location">
    <subcellularLocation>
        <location evidence="1">Membrane</location>
        <topology evidence="1">Multi-pass membrane protein</topology>
    </subcellularLocation>
</comment>
<evidence type="ECO:0000256" key="6">
    <source>
        <dbReference type="ARBA" id="ARBA00022958"/>
    </source>
</evidence>
<gene>
    <name evidence="14" type="ORF">LOAG_12203</name>
</gene>
<protein>
    <recommendedName>
        <fullName evidence="13">Ion transport domain-containing protein</fullName>
    </recommendedName>
</protein>
<dbReference type="AlphaFoldDB" id="A0A1S0TLS2"/>
<reference evidence="14" key="1">
    <citation type="submission" date="2012-04" db="EMBL/GenBank/DDBJ databases">
        <title>The Genome Sequence of Loa loa.</title>
        <authorList>
            <consortium name="The Broad Institute Genome Sequencing Platform"/>
            <consortium name="Broad Institute Genome Sequencing Center for Infectious Disease"/>
            <person name="Nutman T.B."/>
            <person name="Fink D.L."/>
            <person name="Russ C."/>
            <person name="Young S."/>
            <person name="Zeng Q."/>
            <person name="Gargeya S."/>
            <person name="Alvarado L."/>
            <person name="Berlin A."/>
            <person name="Chapman S.B."/>
            <person name="Chen Z."/>
            <person name="Freedman E."/>
            <person name="Gellesch M."/>
            <person name="Goldberg J."/>
            <person name="Griggs A."/>
            <person name="Gujja S."/>
            <person name="Heilman E.R."/>
            <person name="Heiman D."/>
            <person name="Howarth C."/>
            <person name="Mehta T."/>
            <person name="Neiman D."/>
            <person name="Pearson M."/>
            <person name="Roberts A."/>
            <person name="Saif S."/>
            <person name="Shea T."/>
            <person name="Shenoy N."/>
            <person name="Sisk P."/>
            <person name="Stolte C."/>
            <person name="Sykes S."/>
            <person name="White J."/>
            <person name="Yandava C."/>
            <person name="Haas B."/>
            <person name="Henn M.R."/>
            <person name="Nusbaum C."/>
            <person name="Birren B."/>
        </authorList>
    </citation>
    <scope>NUCLEOTIDE SEQUENCE [LARGE SCALE GENOMIC DNA]</scope>
</reference>
<keyword evidence="5" id="KW-0631">Potassium channel</keyword>
<evidence type="ECO:0000259" key="13">
    <source>
        <dbReference type="Pfam" id="PF00520"/>
    </source>
</evidence>
<evidence type="ECO:0000256" key="1">
    <source>
        <dbReference type="ARBA" id="ARBA00004141"/>
    </source>
</evidence>
<proteinExistence type="predicted"/>
<dbReference type="OMA" id="NINDRMN"/>
<evidence type="ECO:0000256" key="2">
    <source>
        <dbReference type="ARBA" id="ARBA00022448"/>
    </source>
</evidence>
<dbReference type="SUPFAM" id="SSF81324">
    <property type="entry name" value="Voltage-gated potassium channels"/>
    <property type="match status" value="1"/>
</dbReference>
<evidence type="ECO:0000256" key="11">
    <source>
        <dbReference type="SAM" id="MobiDB-lite"/>
    </source>
</evidence>
<evidence type="ECO:0000256" key="5">
    <source>
        <dbReference type="ARBA" id="ARBA00022826"/>
    </source>
</evidence>
<dbReference type="Gene3D" id="1.10.287.70">
    <property type="match status" value="1"/>
</dbReference>
<feature type="transmembrane region" description="Helical" evidence="12">
    <location>
        <begin position="18"/>
        <end position="39"/>
    </location>
</feature>
<evidence type="ECO:0000256" key="4">
    <source>
        <dbReference type="ARBA" id="ARBA00022692"/>
    </source>
</evidence>
<dbReference type="Pfam" id="PF00520">
    <property type="entry name" value="Ion_trans"/>
    <property type="match status" value="1"/>
</dbReference>
<dbReference type="GeneID" id="9949663"/>
<dbReference type="InterPro" id="IPR028325">
    <property type="entry name" value="VG_K_chnl"/>
</dbReference>
<dbReference type="KEGG" id="loa:LOAG_12203"/>
<keyword evidence="8" id="KW-0406">Ion transport</keyword>
<keyword evidence="10" id="KW-0407">Ion channel</keyword>
<dbReference type="InParanoid" id="A0A1S0TLS2"/>
<organism evidence="14">
    <name type="scientific">Loa loa</name>
    <name type="common">Eye worm</name>
    <name type="synonym">Filaria loa</name>
    <dbReference type="NCBI Taxonomy" id="7209"/>
    <lineage>
        <taxon>Eukaryota</taxon>
        <taxon>Metazoa</taxon>
        <taxon>Ecdysozoa</taxon>
        <taxon>Nematoda</taxon>
        <taxon>Chromadorea</taxon>
        <taxon>Rhabditida</taxon>
        <taxon>Spirurina</taxon>
        <taxon>Spiruromorpha</taxon>
        <taxon>Filarioidea</taxon>
        <taxon>Onchocercidae</taxon>
        <taxon>Loa</taxon>
    </lineage>
</organism>
<keyword evidence="7 12" id="KW-1133">Transmembrane helix</keyword>
<evidence type="ECO:0000256" key="9">
    <source>
        <dbReference type="ARBA" id="ARBA00023136"/>
    </source>
</evidence>
<evidence type="ECO:0000256" key="3">
    <source>
        <dbReference type="ARBA" id="ARBA00022538"/>
    </source>
</evidence>
<dbReference type="CTD" id="9949663"/>
<feature type="region of interest" description="Disordered" evidence="11">
    <location>
        <begin position="97"/>
        <end position="128"/>
    </location>
</feature>
<keyword evidence="3" id="KW-0633">Potassium transport</keyword>
<dbReference type="EMBL" id="JH712355">
    <property type="protein sequence ID" value="EFO16305.1"/>
    <property type="molecule type" value="Genomic_DNA"/>
</dbReference>
<name>A0A1S0TLS2_LOALO</name>
<keyword evidence="4 12" id="KW-0812">Transmembrane</keyword>
<feature type="domain" description="Ion transport" evidence="13">
    <location>
        <begin position="1"/>
        <end position="49"/>
    </location>
</feature>
<evidence type="ECO:0000256" key="8">
    <source>
        <dbReference type="ARBA" id="ARBA00023065"/>
    </source>
</evidence>
<dbReference type="OrthoDB" id="415460at2759"/>
<evidence type="ECO:0000313" key="14">
    <source>
        <dbReference type="EMBL" id="EFO16305.1"/>
    </source>
</evidence>
<dbReference type="PANTHER" id="PTHR11537">
    <property type="entry name" value="VOLTAGE-GATED POTASSIUM CHANNEL"/>
    <property type="match status" value="1"/>
</dbReference>
<evidence type="ECO:0000256" key="10">
    <source>
        <dbReference type="ARBA" id="ARBA00023303"/>
    </source>
</evidence>
<dbReference type="PANTHER" id="PTHR11537:SF254">
    <property type="entry name" value="POTASSIUM VOLTAGE-GATED CHANNEL PROTEIN SHAB"/>
    <property type="match status" value="1"/>
</dbReference>
<evidence type="ECO:0000256" key="12">
    <source>
        <dbReference type="SAM" id="Phobius"/>
    </source>
</evidence>
<evidence type="ECO:0000256" key="7">
    <source>
        <dbReference type="ARBA" id="ARBA00022989"/>
    </source>
</evidence>
<dbReference type="InterPro" id="IPR005821">
    <property type="entry name" value="Ion_trans_dom"/>
</dbReference>
<sequence length="137" mass="15465">MTTVGYGDLTPTTVLGKLVATGAISCGVLVLALPITIIVDNFMKVNEEEEEEGSHRLRRIGPRNSFTIEVPLERFVQQQQMKLKGLIRKESNRYLGSNKQQTFVRNNNNNINDDSNDNDNDNSNNDCMNHQLLVMNQ</sequence>
<keyword evidence="9 12" id="KW-0472">Membrane</keyword>
<dbReference type="GO" id="GO:0005251">
    <property type="term" value="F:delayed rectifier potassium channel activity"/>
    <property type="evidence" value="ECO:0007669"/>
    <property type="project" value="TreeGrafter"/>
</dbReference>
<keyword evidence="2" id="KW-0813">Transport</keyword>
<accession>A0A1S0TLS2</accession>
<dbReference type="GO" id="GO:0008076">
    <property type="term" value="C:voltage-gated potassium channel complex"/>
    <property type="evidence" value="ECO:0007669"/>
    <property type="project" value="InterPro"/>
</dbReference>